<organism evidence="2 3">
    <name type="scientific">Kutzneria chonburiensis</name>
    <dbReference type="NCBI Taxonomy" id="1483604"/>
    <lineage>
        <taxon>Bacteria</taxon>
        <taxon>Bacillati</taxon>
        <taxon>Actinomycetota</taxon>
        <taxon>Actinomycetes</taxon>
        <taxon>Pseudonocardiales</taxon>
        <taxon>Pseudonocardiaceae</taxon>
        <taxon>Kutzneria</taxon>
    </lineage>
</organism>
<protein>
    <recommendedName>
        <fullName evidence="4">PH domain-containing protein</fullName>
    </recommendedName>
</protein>
<evidence type="ECO:0008006" key="4">
    <source>
        <dbReference type="Google" id="ProtNLM"/>
    </source>
</evidence>
<evidence type="ECO:0000256" key="1">
    <source>
        <dbReference type="SAM" id="Phobius"/>
    </source>
</evidence>
<reference evidence="2 3" key="1">
    <citation type="submission" date="2024-09" db="EMBL/GenBank/DDBJ databases">
        <authorList>
            <person name="Sun Q."/>
            <person name="Mori K."/>
        </authorList>
    </citation>
    <scope>NUCLEOTIDE SEQUENCE [LARGE SCALE GENOMIC DNA]</scope>
    <source>
        <strain evidence="2 3">TBRC 1432</strain>
    </source>
</reference>
<keyword evidence="1" id="KW-1133">Transmembrane helix</keyword>
<dbReference type="Proteomes" id="UP001589810">
    <property type="component" value="Unassembled WGS sequence"/>
</dbReference>
<keyword evidence="3" id="KW-1185">Reference proteome</keyword>
<gene>
    <name evidence="2" type="ORF">ACFFH7_27235</name>
</gene>
<accession>A0ABV6MZL4</accession>
<proteinExistence type="predicted"/>
<evidence type="ECO:0000313" key="2">
    <source>
        <dbReference type="EMBL" id="MFC0545231.1"/>
    </source>
</evidence>
<comment type="caution">
    <text evidence="2">The sequence shown here is derived from an EMBL/GenBank/DDBJ whole genome shotgun (WGS) entry which is preliminary data.</text>
</comment>
<evidence type="ECO:0000313" key="3">
    <source>
        <dbReference type="Proteomes" id="UP001589810"/>
    </source>
</evidence>
<feature type="transmembrane region" description="Helical" evidence="1">
    <location>
        <begin position="12"/>
        <end position="34"/>
    </location>
</feature>
<dbReference type="EMBL" id="JBHLUD010000009">
    <property type="protein sequence ID" value="MFC0545231.1"/>
    <property type="molecule type" value="Genomic_DNA"/>
</dbReference>
<feature type="transmembrane region" description="Helical" evidence="1">
    <location>
        <begin position="40"/>
        <end position="66"/>
    </location>
</feature>
<keyword evidence="1" id="KW-0472">Membrane</keyword>
<name>A0ABV6MZL4_9PSEU</name>
<keyword evidence="1" id="KW-0812">Transmembrane</keyword>
<dbReference type="RefSeq" id="WP_273934959.1">
    <property type="nucleotide sequence ID" value="NZ_CP097263.1"/>
</dbReference>
<sequence>MADVWLRRTNRFRGAVLLQSSMILAVLLLVAAGIGRTDGVPFTVTGAVALGIWVVVFVPIGVWRLLPPNRIRDDRLTVRGSSFRGYYLPEVEFARVHRFREPMGRIGYLVLTVNTVDIKLADDRWSRCYYRPEDVLALADSLAKSPHPEPRAAAAWLRRFAADPKAQPWPP</sequence>